<reference evidence="3 4" key="1">
    <citation type="submission" date="2019-05" db="EMBL/GenBank/DDBJ databases">
        <title>Nakamurella sp. N5BH11, whole genome shotgun sequence.</title>
        <authorList>
            <person name="Tuo L."/>
        </authorList>
    </citation>
    <scope>NUCLEOTIDE SEQUENCE [LARGE SCALE GENOMIC DNA]</scope>
    <source>
        <strain evidence="3 4">N5BH11</strain>
    </source>
</reference>
<evidence type="ECO:0000313" key="4">
    <source>
        <dbReference type="Proteomes" id="UP000306985"/>
    </source>
</evidence>
<feature type="region of interest" description="Disordered" evidence="1">
    <location>
        <begin position="31"/>
        <end position="50"/>
    </location>
</feature>
<evidence type="ECO:0000313" key="3">
    <source>
        <dbReference type="EMBL" id="TKV60350.1"/>
    </source>
</evidence>
<feature type="compositionally biased region" description="Polar residues" evidence="1">
    <location>
        <begin position="36"/>
        <end position="50"/>
    </location>
</feature>
<feature type="compositionally biased region" description="Low complexity" evidence="1">
    <location>
        <begin position="172"/>
        <end position="188"/>
    </location>
</feature>
<name>A0A4U6QIW8_9ACTN</name>
<sequence>MGIKRVTLAAAAAATSILLGSLAACAAGGPGDGTAGSAQNTAGAPTTTYPLDQFFTGPSVSPEESTARERQVQDLIVSCMQTEGFEYRPFVQPVMTDTTIDTGPQWGTREFAEKYGYGMTTDPWSAMPQPTDQPVDPNQAIVDAMSDSEREAYYAALHGAPMMAESSMAEMPSDTETTVSVTAVTGTSEPQASTASAGTEITPTPSAPDDPAAESSQLSELVTTMATAGPVDMQDMGCWGQAQEQVWGTGYQQGEEFADLQNRMSQLWDQGMKEPAVLQAQDDWSSCMSDAGHPGFSTVDAAQQSINDRVNKLYESLPQPDPSELETASPTAALVTGNPLTTAPGYSDLRSEEIALAVADFDCREKAGYQKALDEANQRLQQQFVDDNRAELERYRDAMNGGG</sequence>
<feature type="chain" id="PRO_5020266497" evidence="2">
    <location>
        <begin position="27"/>
        <end position="403"/>
    </location>
</feature>
<dbReference type="EMBL" id="SZZH01000001">
    <property type="protein sequence ID" value="TKV60350.1"/>
    <property type="molecule type" value="Genomic_DNA"/>
</dbReference>
<proteinExistence type="predicted"/>
<evidence type="ECO:0000256" key="2">
    <source>
        <dbReference type="SAM" id="SignalP"/>
    </source>
</evidence>
<feature type="region of interest" description="Disordered" evidence="1">
    <location>
        <begin position="172"/>
        <end position="218"/>
    </location>
</feature>
<dbReference type="RefSeq" id="WP_137447654.1">
    <property type="nucleotide sequence ID" value="NZ_SZZH01000001.1"/>
</dbReference>
<organism evidence="3 4">
    <name type="scientific">Nakamurella flava</name>
    <dbReference type="NCBI Taxonomy" id="2576308"/>
    <lineage>
        <taxon>Bacteria</taxon>
        <taxon>Bacillati</taxon>
        <taxon>Actinomycetota</taxon>
        <taxon>Actinomycetes</taxon>
        <taxon>Nakamurellales</taxon>
        <taxon>Nakamurellaceae</taxon>
        <taxon>Nakamurella</taxon>
    </lineage>
</organism>
<keyword evidence="2" id="KW-0732">Signal</keyword>
<gene>
    <name evidence="3" type="ORF">FDO65_01130</name>
</gene>
<dbReference type="PROSITE" id="PS51257">
    <property type="entry name" value="PROKAR_LIPOPROTEIN"/>
    <property type="match status" value="1"/>
</dbReference>
<feature type="compositionally biased region" description="Polar residues" evidence="1">
    <location>
        <begin position="189"/>
        <end position="201"/>
    </location>
</feature>
<dbReference type="Proteomes" id="UP000306985">
    <property type="component" value="Unassembled WGS sequence"/>
</dbReference>
<keyword evidence="4" id="KW-1185">Reference proteome</keyword>
<feature type="compositionally biased region" description="Low complexity" evidence="1">
    <location>
        <begin position="202"/>
        <end position="216"/>
    </location>
</feature>
<evidence type="ECO:0000256" key="1">
    <source>
        <dbReference type="SAM" id="MobiDB-lite"/>
    </source>
</evidence>
<accession>A0A4U6QIW8</accession>
<dbReference type="AlphaFoldDB" id="A0A4U6QIW8"/>
<protein>
    <submittedName>
        <fullName evidence="3">Uncharacterized protein</fullName>
    </submittedName>
</protein>
<feature type="signal peptide" evidence="2">
    <location>
        <begin position="1"/>
        <end position="26"/>
    </location>
</feature>
<dbReference type="OrthoDB" id="3403621at2"/>
<comment type="caution">
    <text evidence="3">The sequence shown here is derived from an EMBL/GenBank/DDBJ whole genome shotgun (WGS) entry which is preliminary data.</text>
</comment>